<feature type="domain" description="Prephenate/arogenate dehydrogenase" evidence="2">
    <location>
        <begin position="8"/>
        <end position="256"/>
    </location>
</feature>
<name>A0A2M8KV01_9BACT</name>
<dbReference type="EMBL" id="PFEE01000031">
    <property type="protein sequence ID" value="PJE63768.1"/>
    <property type="molecule type" value="Genomic_DNA"/>
</dbReference>
<evidence type="ECO:0000259" key="2">
    <source>
        <dbReference type="PROSITE" id="PS51176"/>
    </source>
</evidence>
<organism evidence="3 4">
    <name type="scientific">Candidatus Roizmanbacteria bacterium CG10_big_fil_rev_8_21_14_0_10_45_7</name>
    <dbReference type="NCBI Taxonomy" id="1974854"/>
    <lineage>
        <taxon>Bacteria</taxon>
        <taxon>Candidatus Roizmaniibacteriota</taxon>
    </lineage>
</organism>
<dbReference type="SUPFAM" id="SSF48179">
    <property type="entry name" value="6-phosphogluconate dehydrogenase C-terminal domain-like"/>
    <property type="match status" value="1"/>
</dbReference>
<dbReference type="SUPFAM" id="SSF51735">
    <property type="entry name" value="NAD(P)-binding Rossmann-fold domains"/>
    <property type="match status" value="1"/>
</dbReference>
<sequence length="256" mass="29191">MRNMNQKPTITIVGFGRFGQTLCRLLDGECTIHILTAHPKKIKPEQLPGNCSVVVSIKEGLMSDVIFYCVPIRDFKKVLASHKKYLKQQLLIDVLSVKLHAQQVFAQVLKGTNARALLTHPMFGPDSSKEGFAHLRIVMNRFMATEDEYEFWKTIFIKKGLTIIEMDADTHDRLAARSQGVAHLVGRSLAQFGMQETPIDTKGSKLLLELMEQTCHDSWELFEDMQTKNPYAKKMRKDMYKAMQAVFSYFKFDPGG</sequence>
<dbReference type="InterPro" id="IPR003099">
    <property type="entry name" value="Prephen_DH"/>
</dbReference>
<dbReference type="PANTHER" id="PTHR43207">
    <property type="entry name" value="AROGENATE DEHYDROGENASE-RELATED"/>
    <property type="match status" value="1"/>
</dbReference>
<reference evidence="4" key="1">
    <citation type="submission" date="2017-09" db="EMBL/GenBank/DDBJ databases">
        <title>Depth-based differentiation of microbial function through sediment-hosted aquifers and enrichment of novel symbionts in the deep terrestrial subsurface.</title>
        <authorList>
            <person name="Probst A.J."/>
            <person name="Ladd B."/>
            <person name="Jarett J.K."/>
            <person name="Geller-Mcgrath D.E."/>
            <person name="Sieber C.M.K."/>
            <person name="Emerson J.B."/>
            <person name="Anantharaman K."/>
            <person name="Thomas B.C."/>
            <person name="Malmstrom R."/>
            <person name="Stieglmeier M."/>
            <person name="Klingl A."/>
            <person name="Woyke T."/>
            <person name="Ryan C.M."/>
            <person name="Banfield J.F."/>
        </authorList>
    </citation>
    <scope>NUCLEOTIDE SEQUENCE [LARGE SCALE GENOMIC DNA]</scope>
</reference>
<dbReference type="Gene3D" id="3.40.50.720">
    <property type="entry name" value="NAD(P)-binding Rossmann-like Domain"/>
    <property type="match status" value="1"/>
</dbReference>
<protein>
    <recommendedName>
        <fullName evidence="2">Prephenate/arogenate dehydrogenase domain-containing protein</fullName>
    </recommendedName>
</protein>
<dbReference type="Pfam" id="PF02153">
    <property type="entry name" value="PDH_N"/>
    <property type="match status" value="1"/>
</dbReference>
<dbReference type="InterPro" id="IPR036291">
    <property type="entry name" value="NAD(P)-bd_dom_sf"/>
</dbReference>
<dbReference type="InterPro" id="IPR045011">
    <property type="entry name" value="TYRAAT1/2"/>
</dbReference>
<proteinExistence type="predicted"/>
<dbReference type="Proteomes" id="UP000231569">
    <property type="component" value="Unassembled WGS sequence"/>
</dbReference>
<dbReference type="Pfam" id="PF26213">
    <property type="entry name" value="TYRAAT1_C"/>
    <property type="match status" value="1"/>
</dbReference>
<dbReference type="InterPro" id="IPR046826">
    <property type="entry name" value="PDH_N"/>
</dbReference>
<evidence type="ECO:0000256" key="1">
    <source>
        <dbReference type="ARBA" id="ARBA00023002"/>
    </source>
</evidence>
<dbReference type="GO" id="GO:0004665">
    <property type="term" value="F:prephenate dehydrogenase (NADP+) activity"/>
    <property type="evidence" value="ECO:0007669"/>
    <property type="project" value="InterPro"/>
</dbReference>
<dbReference type="PANTHER" id="PTHR43207:SF3">
    <property type="entry name" value="AROGENATE DEHYDROGENASE 1, CHLOROPLASTIC-LIKE"/>
    <property type="match status" value="1"/>
</dbReference>
<dbReference type="InterPro" id="IPR008927">
    <property type="entry name" value="6-PGluconate_DH-like_C_sf"/>
</dbReference>
<dbReference type="AlphaFoldDB" id="A0A2M8KV01"/>
<keyword evidence="1" id="KW-0560">Oxidoreductase</keyword>
<dbReference type="GO" id="GO:0006571">
    <property type="term" value="P:tyrosine biosynthetic process"/>
    <property type="evidence" value="ECO:0007669"/>
    <property type="project" value="InterPro"/>
</dbReference>
<dbReference type="GO" id="GO:0033730">
    <property type="term" value="F:arogenate dehydrogenase (NADP+) activity"/>
    <property type="evidence" value="ECO:0007669"/>
    <property type="project" value="InterPro"/>
</dbReference>
<comment type="caution">
    <text evidence="3">The sequence shown here is derived from an EMBL/GenBank/DDBJ whole genome shotgun (WGS) entry which is preliminary data.</text>
</comment>
<evidence type="ECO:0000313" key="4">
    <source>
        <dbReference type="Proteomes" id="UP000231569"/>
    </source>
</evidence>
<dbReference type="InterPro" id="IPR059064">
    <property type="entry name" value="TYRAAT2_C"/>
</dbReference>
<gene>
    <name evidence="3" type="ORF">COU89_01455</name>
</gene>
<evidence type="ECO:0000313" key="3">
    <source>
        <dbReference type="EMBL" id="PJE63768.1"/>
    </source>
</evidence>
<dbReference type="PROSITE" id="PS51176">
    <property type="entry name" value="PDH_ADH"/>
    <property type="match status" value="1"/>
</dbReference>
<dbReference type="GO" id="GO:0008977">
    <property type="term" value="F:prephenate dehydrogenase (NAD+) activity"/>
    <property type="evidence" value="ECO:0007669"/>
    <property type="project" value="InterPro"/>
</dbReference>
<dbReference type="GO" id="GO:0070403">
    <property type="term" value="F:NAD+ binding"/>
    <property type="evidence" value="ECO:0007669"/>
    <property type="project" value="InterPro"/>
</dbReference>
<accession>A0A2M8KV01</accession>